<keyword evidence="1" id="KW-0472">Membrane</keyword>
<evidence type="ECO:0000256" key="1">
    <source>
        <dbReference type="SAM" id="Phobius"/>
    </source>
</evidence>
<evidence type="ECO:0000313" key="2">
    <source>
        <dbReference type="EMBL" id="EMT51121.1"/>
    </source>
</evidence>
<proteinExistence type="predicted"/>
<name>M8DVW1_9BACL</name>
<keyword evidence="3" id="KW-1185">Reference proteome</keyword>
<dbReference type="Proteomes" id="UP000012081">
    <property type="component" value="Unassembled WGS sequence"/>
</dbReference>
<dbReference type="GeneID" id="89496995"/>
<keyword evidence="1" id="KW-1133">Transmembrane helix</keyword>
<dbReference type="AlphaFoldDB" id="M8DVW1"/>
<gene>
    <name evidence="2" type="ORF">I532_19432</name>
</gene>
<dbReference type="RefSeq" id="WP_003390307.1">
    <property type="nucleotide sequence ID" value="NZ_APBN01000010.1"/>
</dbReference>
<reference evidence="2 3" key="1">
    <citation type="submission" date="2013-03" db="EMBL/GenBank/DDBJ databases">
        <title>Assembly of a new bacterial strain Brevibacillus borstelensis AK1.</title>
        <authorList>
            <person name="Rajan I."/>
            <person name="PoliReddy D."/>
            <person name="Sugumar T."/>
            <person name="Rathinam K."/>
            <person name="Alqarawi S."/>
            <person name="Khalil A.B."/>
            <person name="Sivakumar N."/>
        </authorList>
    </citation>
    <scope>NUCLEOTIDE SEQUENCE [LARGE SCALE GENOMIC DNA]</scope>
    <source>
        <strain evidence="2 3">AK1</strain>
    </source>
</reference>
<organism evidence="2 3">
    <name type="scientific">Brevibacillus borstelensis AK1</name>
    <dbReference type="NCBI Taxonomy" id="1300222"/>
    <lineage>
        <taxon>Bacteria</taxon>
        <taxon>Bacillati</taxon>
        <taxon>Bacillota</taxon>
        <taxon>Bacilli</taxon>
        <taxon>Bacillales</taxon>
        <taxon>Paenibacillaceae</taxon>
        <taxon>Brevibacillus</taxon>
    </lineage>
</organism>
<dbReference type="STRING" id="1300222.I532_19432"/>
<comment type="caution">
    <text evidence="2">The sequence shown here is derived from an EMBL/GenBank/DDBJ whole genome shotgun (WGS) entry which is preliminary data.</text>
</comment>
<evidence type="ECO:0000313" key="3">
    <source>
        <dbReference type="Proteomes" id="UP000012081"/>
    </source>
</evidence>
<dbReference type="PATRIC" id="fig|1300222.3.peg.4079"/>
<evidence type="ECO:0008006" key="4">
    <source>
        <dbReference type="Google" id="ProtNLM"/>
    </source>
</evidence>
<sequence>MTLITDYIRRFAKEEDGVTIVEMVIIIAIILIVLIPTLQNLGSVEEARIQELETQLSK</sequence>
<accession>M8DVW1</accession>
<protein>
    <recommendedName>
        <fullName evidence="4">Pilus assembly protein</fullName>
    </recommendedName>
</protein>
<keyword evidence="1" id="KW-0812">Transmembrane</keyword>
<feature type="transmembrane region" description="Helical" evidence="1">
    <location>
        <begin position="20"/>
        <end position="38"/>
    </location>
</feature>
<dbReference type="EMBL" id="APBN01000010">
    <property type="protein sequence ID" value="EMT51121.1"/>
    <property type="molecule type" value="Genomic_DNA"/>
</dbReference>